<organism evidence="2 3">
    <name type="scientific">Zizania palustris</name>
    <name type="common">Northern wild rice</name>
    <dbReference type="NCBI Taxonomy" id="103762"/>
    <lineage>
        <taxon>Eukaryota</taxon>
        <taxon>Viridiplantae</taxon>
        <taxon>Streptophyta</taxon>
        <taxon>Embryophyta</taxon>
        <taxon>Tracheophyta</taxon>
        <taxon>Spermatophyta</taxon>
        <taxon>Magnoliopsida</taxon>
        <taxon>Liliopsida</taxon>
        <taxon>Poales</taxon>
        <taxon>Poaceae</taxon>
        <taxon>BOP clade</taxon>
        <taxon>Oryzoideae</taxon>
        <taxon>Oryzeae</taxon>
        <taxon>Zizaniinae</taxon>
        <taxon>Zizania</taxon>
    </lineage>
</organism>
<reference evidence="2" key="1">
    <citation type="journal article" date="2021" name="bioRxiv">
        <title>Whole Genome Assembly and Annotation of Northern Wild Rice, Zizania palustris L., Supports a Whole Genome Duplication in the Zizania Genus.</title>
        <authorList>
            <person name="Haas M."/>
            <person name="Kono T."/>
            <person name="Macchietto M."/>
            <person name="Millas R."/>
            <person name="McGilp L."/>
            <person name="Shao M."/>
            <person name="Duquette J."/>
            <person name="Hirsch C.N."/>
            <person name="Kimball J."/>
        </authorList>
    </citation>
    <scope>NUCLEOTIDE SEQUENCE</scope>
    <source>
        <tissue evidence="2">Fresh leaf tissue</tissue>
    </source>
</reference>
<gene>
    <name evidence="2" type="ORF">GUJ93_ZPchr0012g21151</name>
</gene>
<evidence type="ECO:0000256" key="1">
    <source>
        <dbReference type="SAM" id="MobiDB-lite"/>
    </source>
</evidence>
<dbReference type="EMBL" id="JAAALK010000080">
    <property type="protein sequence ID" value="KAG8094387.1"/>
    <property type="molecule type" value="Genomic_DNA"/>
</dbReference>
<comment type="caution">
    <text evidence="2">The sequence shown here is derived from an EMBL/GenBank/DDBJ whole genome shotgun (WGS) entry which is preliminary data.</text>
</comment>
<keyword evidence="3" id="KW-1185">Reference proteome</keyword>
<dbReference type="AlphaFoldDB" id="A0A8J5WTE3"/>
<name>A0A8J5WTE3_ZIZPA</name>
<sequence>MLDRSQRQTAAEAGEGGGNADRVLFKNLVDVVPLVESLVVIAQISLGSCPPAMSTPSGPEVEAVLLAARGASRWCTRRRRPRR</sequence>
<proteinExistence type="predicted"/>
<protein>
    <submittedName>
        <fullName evidence="2">Uncharacterized protein</fullName>
    </submittedName>
</protein>
<feature type="region of interest" description="Disordered" evidence="1">
    <location>
        <begin position="1"/>
        <end position="20"/>
    </location>
</feature>
<reference evidence="2" key="2">
    <citation type="submission" date="2021-02" db="EMBL/GenBank/DDBJ databases">
        <authorList>
            <person name="Kimball J.A."/>
            <person name="Haas M.W."/>
            <person name="Macchietto M."/>
            <person name="Kono T."/>
            <person name="Duquette J."/>
            <person name="Shao M."/>
        </authorList>
    </citation>
    <scope>NUCLEOTIDE SEQUENCE</scope>
    <source>
        <tissue evidence="2">Fresh leaf tissue</tissue>
    </source>
</reference>
<evidence type="ECO:0000313" key="3">
    <source>
        <dbReference type="Proteomes" id="UP000729402"/>
    </source>
</evidence>
<evidence type="ECO:0000313" key="2">
    <source>
        <dbReference type="EMBL" id="KAG8094387.1"/>
    </source>
</evidence>
<dbReference type="Proteomes" id="UP000729402">
    <property type="component" value="Unassembled WGS sequence"/>
</dbReference>
<accession>A0A8J5WTE3</accession>